<reference evidence="3" key="2">
    <citation type="submission" date="2023-11" db="UniProtKB">
        <authorList>
            <consortium name="WormBaseParasite"/>
        </authorList>
    </citation>
    <scope>IDENTIFICATION</scope>
</reference>
<accession>A0AA85K886</accession>
<evidence type="ECO:0000313" key="3">
    <source>
        <dbReference type="WBParaSite" id="TREG1_60750.1"/>
    </source>
</evidence>
<dbReference type="WBParaSite" id="TREG1_60750.1">
    <property type="protein sequence ID" value="TREG1_60750.1"/>
    <property type="gene ID" value="TREG1_60750"/>
</dbReference>
<feature type="compositionally biased region" description="Basic and acidic residues" evidence="1">
    <location>
        <begin position="107"/>
        <end position="123"/>
    </location>
</feature>
<reference evidence="2" key="1">
    <citation type="submission" date="2022-06" db="EMBL/GenBank/DDBJ databases">
        <authorList>
            <person name="Berger JAMES D."/>
            <person name="Berger JAMES D."/>
        </authorList>
    </citation>
    <scope>NUCLEOTIDE SEQUENCE [LARGE SCALE GENOMIC DNA]</scope>
</reference>
<evidence type="ECO:0000256" key="1">
    <source>
        <dbReference type="SAM" id="MobiDB-lite"/>
    </source>
</evidence>
<feature type="compositionally biased region" description="Basic residues" evidence="1">
    <location>
        <begin position="157"/>
        <end position="167"/>
    </location>
</feature>
<feature type="compositionally biased region" description="Gly residues" evidence="1">
    <location>
        <begin position="168"/>
        <end position="185"/>
    </location>
</feature>
<proteinExistence type="predicted"/>
<sequence length="253" mass="28446">MRDEILVKLERLNMNLVSEANKEFNLDHLANVVEQPPLAVDAPKSRIIRIKKPTCKRHGVRHAKNPKDIKTSEKVNGDKITATIVKHECCSKDEPRCSQTTNCKQDPSGDKENFNPSLRESDSLKPCNSNNLKVEEKVEKAKAEEQKPEGDKPKSASSRRRHRRRGGAGRSGGCGGCGNPSGRNGGRSSPRFVAQRYDYSFLNRPSRYTNKELAWGFTQSEVDDLLAQNVKPWEDDAVDVLAFLRGGCQEYYF</sequence>
<organism evidence="2 3">
    <name type="scientific">Trichobilharzia regenti</name>
    <name type="common">Nasal bird schistosome</name>
    <dbReference type="NCBI Taxonomy" id="157069"/>
    <lineage>
        <taxon>Eukaryota</taxon>
        <taxon>Metazoa</taxon>
        <taxon>Spiralia</taxon>
        <taxon>Lophotrochozoa</taxon>
        <taxon>Platyhelminthes</taxon>
        <taxon>Trematoda</taxon>
        <taxon>Digenea</taxon>
        <taxon>Strigeidida</taxon>
        <taxon>Schistosomatoidea</taxon>
        <taxon>Schistosomatidae</taxon>
        <taxon>Trichobilharzia</taxon>
    </lineage>
</organism>
<evidence type="ECO:0000313" key="2">
    <source>
        <dbReference type="Proteomes" id="UP000050795"/>
    </source>
</evidence>
<name>A0AA85K886_TRIRE</name>
<keyword evidence="2" id="KW-1185">Reference proteome</keyword>
<dbReference type="Proteomes" id="UP000050795">
    <property type="component" value="Unassembled WGS sequence"/>
</dbReference>
<dbReference type="AlphaFoldDB" id="A0AA85K886"/>
<feature type="compositionally biased region" description="Basic and acidic residues" evidence="1">
    <location>
        <begin position="133"/>
        <end position="154"/>
    </location>
</feature>
<feature type="region of interest" description="Disordered" evidence="1">
    <location>
        <begin position="93"/>
        <end position="190"/>
    </location>
</feature>
<protein>
    <submittedName>
        <fullName evidence="3">Uncharacterized protein</fullName>
    </submittedName>
</protein>